<evidence type="ECO:0000259" key="10">
    <source>
        <dbReference type="PROSITE" id="PS50192"/>
    </source>
</evidence>
<evidence type="ECO:0000313" key="12">
    <source>
        <dbReference type="Proteomes" id="UP000654370"/>
    </source>
</evidence>
<feature type="domain" description="T-SNARE coiled-coil homology" evidence="10">
    <location>
        <begin position="27"/>
        <end position="89"/>
    </location>
</feature>
<dbReference type="AlphaFoldDB" id="A0A8H7Q3R4"/>
<keyword evidence="2" id="KW-0813">Transport</keyword>
<dbReference type="PROSITE" id="PS50192">
    <property type="entry name" value="T_SNARE"/>
    <property type="match status" value="1"/>
</dbReference>
<keyword evidence="5 9" id="KW-1133">Transmembrane helix</keyword>
<evidence type="ECO:0000256" key="7">
    <source>
        <dbReference type="ARBA" id="ARBA00023136"/>
    </source>
</evidence>
<evidence type="ECO:0000256" key="5">
    <source>
        <dbReference type="ARBA" id="ARBA00022989"/>
    </source>
</evidence>
<gene>
    <name evidence="11" type="ORF">INT43_002377</name>
</gene>
<evidence type="ECO:0000256" key="1">
    <source>
        <dbReference type="ARBA" id="ARBA00004394"/>
    </source>
</evidence>
<dbReference type="PANTHER" id="PTHR12791">
    <property type="entry name" value="GOLGI SNARE BET1-RELATED"/>
    <property type="match status" value="1"/>
</dbReference>
<dbReference type="GO" id="GO:0000139">
    <property type="term" value="C:Golgi membrane"/>
    <property type="evidence" value="ECO:0007669"/>
    <property type="project" value="UniProtKB-SubCell"/>
</dbReference>
<evidence type="ECO:0000256" key="2">
    <source>
        <dbReference type="ARBA" id="ARBA00022448"/>
    </source>
</evidence>
<comment type="subcellular location">
    <subcellularLocation>
        <location evidence="8">Endomembrane system</location>
        <topology evidence="8">Single-pass type IV membrane protein</topology>
    </subcellularLocation>
    <subcellularLocation>
        <location evidence="1">Golgi apparatus membrane</location>
    </subcellularLocation>
</comment>
<keyword evidence="3 9" id="KW-0812">Transmembrane</keyword>
<sequence length="142" mass="16107">MSTDRKQLFGNYKGKGVNRDRDEENAYMLEQQNDYRMQELDAKVSALKNVTIDIHRDVTEQHDVLDESNNVFAGFGAAFQNSFGRLNRMVSTRHKRQLCLYVGVMVLAFFILYYGVGVFWSGSDSSPSNNDAGSIHNDADIL</sequence>
<comment type="caution">
    <text evidence="11">The sequence shown here is derived from an EMBL/GenBank/DDBJ whole genome shotgun (WGS) entry which is preliminary data.</text>
</comment>
<evidence type="ECO:0000256" key="3">
    <source>
        <dbReference type="ARBA" id="ARBA00022692"/>
    </source>
</evidence>
<dbReference type="GO" id="GO:0015031">
    <property type="term" value="P:protein transport"/>
    <property type="evidence" value="ECO:0007669"/>
    <property type="project" value="UniProtKB-KW"/>
</dbReference>
<dbReference type="SUPFAM" id="SSF58038">
    <property type="entry name" value="SNARE fusion complex"/>
    <property type="match status" value="1"/>
</dbReference>
<evidence type="ECO:0000313" key="11">
    <source>
        <dbReference type="EMBL" id="KAG2185939.1"/>
    </source>
</evidence>
<dbReference type="InterPro" id="IPR000727">
    <property type="entry name" value="T_SNARE_dom"/>
</dbReference>
<dbReference type="OrthoDB" id="3063237at2759"/>
<evidence type="ECO:0000256" key="8">
    <source>
        <dbReference type="ARBA" id="ARBA00046280"/>
    </source>
</evidence>
<protein>
    <recommendedName>
        <fullName evidence="10">t-SNARE coiled-coil homology domain-containing protein</fullName>
    </recommendedName>
</protein>
<keyword evidence="12" id="KW-1185">Reference proteome</keyword>
<keyword evidence="7 9" id="KW-0472">Membrane</keyword>
<evidence type="ECO:0000256" key="4">
    <source>
        <dbReference type="ARBA" id="ARBA00022927"/>
    </source>
</evidence>
<accession>A0A8H7Q3R4</accession>
<name>A0A8H7Q3R4_MORIS</name>
<feature type="transmembrane region" description="Helical" evidence="9">
    <location>
        <begin position="98"/>
        <end position="120"/>
    </location>
</feature>
<dbReference type="CDD" id="cd15853">
    <property type="entry name" value="SNARE_Bet1"/>
    <property type="match status" value="1"/>
</dbReference>
<proteinExistence type="predicted"/>
<organism evidence="11 12">
    <name type="scientific">Mortierella isabellina</name>
    <name type="common">Filamentous fungus</name>
    <name type="synonym">Umbelopsis isabellina</name>
    <dbReference type="NCBI Taxonomy" id="91625"/>
    <lineage>
        <taxon>Eukaryota</taxon>
        <taxon>Fungi</taxon>
        <taxon>Fungi incertae sedis</taxon>
        <taxon>Mucoromycota</taxon>
        <taxon>Mucoromycotina</taxon>
        <taxon>Umbelopsidomycetes</taxon>
        <taxon>Umbelopsidales</taxon>
        <taxon>Umbelopsidaceae</taxon>
        <taxon>Umbelopsis</taxon>
    </lineage>
</organism>
<evidence type="ECO:0000256" key="6">
    <source>
        <dbReference type="ARBA" id="ARBA00023034"/>
    </source>
</evidence>
<dbReference type="EMBL" id="JAEPQZ010000001">
    <property type="protein sequence ID" value="KAG2185939.1"/>
    <property type="molecule type" value="Genomic_DNA"/>
</dbReference>
<keyword evidence="6" id="KW-0333">Golgi apparatus</keyword>
<dbReference type="Gene3D" id="1.20.5.110">
    <property type="match status" value="1"/>
</dbReference>
<keyword evidence="4" id="KW-0653">Protein transport</keyword>
<dbReference type="Proteomes" id="UP000654370">
    <property type="component" value="Unassembled WGS sequence"/>
</dbReference>
<dbReference type="InterPro" id="IPR039899">
    <property type="entry name" value="BET1_SNARE"/>
</dbReference>
<reference evidence="11" key="1">
    <citation type="submission" date="2020-12" db="EMBL/GenBank/DDBJ databases">
        <title>Metabolic potential, ecology and presence of endohyphal bacteria is reflected in genomic diversity of Mucoromycotina.</title>
        <authorList>
            <person name="Muszewska A."/>
            <person name="Okrasinska A."/>
            <person name="Steczkiewicz K."/>
            <person name="Drgas O."/>
            <person name="Orlowska M."/>
            <person name="Perlinska-Lenart U."/>
            <person name="Aleksandrzak-Piekarczyk T."/>
            <person name="Szatraj K."/>
            <person name="Zielenkiewicz U."/>
            <person name="Pilsyk S."/>
            <person name="Malc E."/>
            <person name="Mieczkowski P."/>
            <person name="Kruszewska J.S."/>
            <person name="Biernat P."/>
            <person name="Pawlowska J."/>
        </authorList>
    </citation>
    <scope>NUCLEOTIDE SEQUENCE</scope>
    <source>
        <strain evidence="11">WA0000067209</strain>
    </source>
</reference>
<evidence type="ECO:0000256" key="9">
    <source>
        <dbReference type="SAM" id="Phobius"/>
    </source>
</evidence>